<protein>
    <recommendedName>
        <fullName evidence="2">Nephrocystin 3-like N-terminal domain-containing protein</fullName>
    </recommendedName>
</protein>
<dbReference type="GeneID" id="70190761"/>
<proteinExistence type="predicted"/>
<keyword evidence="1" id="KW-0677">Repeat</keyword>
<evidence type="ECO:0000313" key="3">
    <source>
        <dbReference type="EMBL" id="KAH7021351.1"/>
    </source>
</evidence>
<dbReference type="AlphaFoldDB" id="A0A9P8XWT2"/>
<evidence type="ECO:0000259" key="2">
    <source>
        <dbReference type="Pfam" id="PF24883"/>
    </source>
</evidence>
<evidence type="ECO:0000256" key="1">
    <source>
        <dbReference type="ARBA" id="ARBA00022737"/>
    </source>
</evidence>
<dbReference type="PANTHER" id="PTHR10039">
    <property type="entry name" value="AMELOGENIN"/>
    <property type="match status" value="1"/>
</dbReference>
<feature type="domain" description="Nephrocystin 3-like N-terminal" evidence="2">
    <location>
        <begin position="205"/>
        <end position="267"/>
    </location>
</feature>
<dbReference type="InterPro" id="IPR056884">
    <property type="entry name" value="NPHP3-like_N"/>
</dbReference>
<dbReference type="Proteomes" id="UP000756346">
    <property type="component" value="Unassembled WGS sequence"/>
</dbReference>
<gene>
    <name evidence="3" type="ORF">B0I36DRAFT_388081</name>
</gene>
<name>A0A9P8XWT2_9PEZI</name>
<evidence type="ECO:0000313" key="4">
    <source>
        <dbReference type="Proteomes" id="UP000756346"/>
    </source>
</evidence>
<accession>A0A9P8XWT2</accession>
<sequence length="415" mass="46591">MDPLSLSVNIITLIDTGQKIITFLQELKDAPAARQDFLLDGQSSYLVLWRLKDQLGRLQDAASENDLVWLTNFSCAVQSDSVLGQLKACLEEIQAKLSPRDQGKHFQKLQQAAKWKFTKADLESSFQRLGRITGMIELCISSESLAWTTSLGKAVQDIKLDTKTIIKRQLTEHEKQERKNILDWVEKRANHYEVVQAGYYSRAPGTWKWFIESDSFQQWVAGETPLLYCPGIPGAGKTIMASMVINFLQSRLPQPEGYLAVAYFNYKLITSHEKHEGLDRNVDAILDLLSGTIQDSGVVFIALDALDEVSNKDEPNGRKSLLNSVWKLQQAGNENQVRILATARPNTELPATFVTEIYSAEHGPGIYLKTRVADLDCLPEVGDEVEVSEIFQQKIIKRMIDAADGMFLLAAFHAE</sequence>
<dbReference type="RefSeq" id="XP_046007552.1">
    <property type="nucleotide sequence ID" value="XM_046161215.1"/>
</dbReference>
<dbReference type="Gene3D" id="3.40.50.300">
    <property type="entry name" value="P-loop containing nucleotide triphosphate hydrolases"/>
    <property type="match status" value="1"/>
</dbReference>
<organism evidence="3 4">
    <name type="scientific">Microdochium trichocladiopsis</name>
    <dbReference type="NCBI Taxonomy" id="1682393"/>
    <lineage>
        <taxon>Eukaryota</taxon>
        <taxon>Fungi</taxon>
        <taxon>Dikarya</taxon>
        <taxon>Ascomycota</taxon>
        <taxon>Pezizomycotina</taxon>
        <taxon>Sordariomycetes</taxon>
        <taxon>Xylariomycetidae</taxon>
        <taxon>Xylariales</taxon>
        <taxon>Microdochiaceae</taxon>
        <taxon>Microdochium</taxon>
    </lineage>
</organism>
<dbReference type="InterPro" id="IPR027417">
    <property type="entry name" value="P-loop_NTPase"/>
</dbReference>
<keyword evidence="4" id="KW-1185">Reference proteome</keyword>
<dbReference type="SUPFAM" id="SSF52540">
    <property type="entry name" value="P-loop containing nucleoside triphosphate hydrolases"/>
    <property type="match status" value="1"/>
</dbReference>
<dbReference type="EMBL" id="JAGTJQ010000010">
    <property type="protein sequence ID" value="KAH7021351.1"/>
    <property type="molecule type" value="Genomic_DNA"/>
</dbReference>
<dbReference type="Pfam" id="PF24883">
    <property type="entry name" value="NPHP3_N"/>
    <property type="match status" value="1"/>
</dbReference>
<dbReference type="PANTHER" id="PTHR10039:SF15">
    <property type="entry name" value="NACHT DOMAIN-CONTAINING PROTEIN"/>
    <property type="match status" value="1"/>
</dbReference>
<dbReference type="OrthoDB" id="195446at2759"/>
<reference evidence="3" key="1">
    <citation type="journal article" date="2021" name="Nat. Commun.">
        <title>Genetic determinants of endophytism in the Arabidopsis root mycobiome.</title>
        <authorList>
            <person name="Mesny F."/>
            <person name="Miyauchi S."/>
            <person name="Thiergart T."/>
            <person name="Pickel B."/>
            <person name="Atanasova L."/>
            <person name="Karlsson M."/>
            <person name="Huettel B."/>
            <person name="Barry K.W."/>
            <person name="Haridas S."/>
            <person name="Chen C."/>
            <person name="Bauer D."/>
            <person name="Andreopoulos W."/>
            <person name="Pangilinan J."/>
            <person name="LaButti K."/>
            <person name="Riley R."/>
            <person name="Lipzen A."/>
            <person name="Clum A."/>
            <person name="Drula E."/>
            <person name="Henrissat B."/>
            <person name="Kohler A."/>
            <person name="Grigoriev I.V."/>
            <person name="Martin F.M."/>
            <person name="Hacquard S."/>
        </authorList>
    </citation>
    <scope>NUCLEOTIDE SEQUENCE</scope>
    <source>
        <strain evidence="3">MPI-CAGE-CH-0230</strain>
    </source>
</reference>
<comment type="caution">
    <text evidence="3">The sequence shown here is derived from an EMBL/GenBank/DDBJ whole genome shotgun (WGS) entry which is preliminary data.</text>
</comment>